<reference evidence="2" key="1">
    <citation type="submission" date="2014-04" db="EMBL/GenBank/DDBJ databases">
        <title>Evolutionary Origins and Diversification of the Mycorrhizal Mutualists.</title>
        <authorList>
            <consortium name="DOE Joint Genome Institute"/>
            <consortium name="Mycorrhizal Genomics Consortium"/>
            <person name="Kohler A."/>
            <person name="Kuo A."/>
            <person name="Nagy L.G."/>
            <person name="Floudas D."/>
            <person name="Copeland A."/>
            <person name="Barry K.W."/>
            <person name="Cichocki N."/>
            <person name="Veneault-Fourrey C."/>
            <person name="LaButti K."/>
            <person name="Lindquist E.A."/>
            <person name="Lipzen A."/>
            <person name="Lundell T."/>
            <person name="Morin E."/>
            <person name="Murat C."/>
            <person name="Riley R."/>
            <person name="Ohm R."/>
            <person name="Sun H."/>
            <person name="Tunlid A."/>
            <person name="Henrissat B."/>
            <person name="Grigoriev I.V."/>
            <person name="Hibbett D.S."/>
            <person name="Martin F."/>
        </authorList>
    </citation>
    <scope>NUCLEOTIDE SEQUENCE [LARGE SCALE GENOMIC DNA]</scope>
    <source>
        <strain evidence="2">FD-334 SS-4</strain>
    </source>
</reference>
<gene>
    <name evidence="1" type="ORF">HYPSUDRAFT_50534</name>
</gene>
<keyword evidence="2" id="KW-1185">Reference proteome</keyword>
<dbReference type="EMBL" id="KN817518">
    <property type="protein sequence ID" value="KJA30149.1"/>
    <property type="molecule type" value="Genomic_DNA"/>
</dbReference>
<proteinExistence type="predicted"/>
<organism evidence="1 2">
    <name type="scientific">Hypholoma sublateritium (strain FD-334 SS-4)</name>
    <dbReference type="NCBI Taxonomy" id="945553"/>
    <lineage>
        <taxon>Eukaryota</taxon>
        <taxon>Fungi</taxon>
        <taxon>Dikarya</taxon>
        <taxon>Basidiomycota</taxon>
        <taxon>Agaricomycotina</taxon>
        <taxon>Agaricomycetes</taxon>
        <taxon>Agaricomycetidae</taxon>
        <taxon>Agaricales</taxon>
        <taxon>Agaricineae</taxon>
        <taxon>Strophariaceae</taxon>
        <taxon>Hypholoma</taxon>
    </lineage>
</organism>
<sequence length="282" mass="29803">MVQMQICSVDGGWYKALPKIYMTGPPQEGGRTRRRVVFGGDKLHGGREARLGPTRRGANAEKFEARDAHAFVALERGRRLGDCILGQRGGREADLRARQVEVREDDGHGGDGLRAHDVAGPGVAVGHLERVLAGGGAGRGRWRREGDGEGAPVGGRKVHVLDGRRARRARRAREAGGDNRAGAVEAGAGVVGGGVRAQKVVGARWLWAEARREGGAGLYFDFWLGVDAAGVAGIWQGGGEDVWGGLARRGGVRAVHLGLGVRILPVAFYMRAPYMGLISGAG</sequence>
<protein>
    <submittedName>
        <fullName evidence="1">Uncharacterized protein</fullName>
    </submittedName>
</protein>
<evidence type="ECO:0000313" key="1">
    <source>
        <dbReference type="EMBL" id="KJA30149.1"/>
    </source>
</evidence>
<dbReference type="Proteomes" id="UP000054270">
    <property type="component" value="Unassembled WGS sequence"/>
</dbReference>
<accession>A0A0D2PH43</accession>
<name>A0A0D2PH43_HYPSF</name>
<dbReference type="AlphaFoldDB" id="A0A0D2PH43"/>
<evidence type="ECO:0000313" key="2">
    <source>
        <dbReference type="Proteomes" id="UP000054270"/>
    </source>
</evidence>